<protein>
    <submittedName>
        <fullName evidence="2">Uncharacterized protein</fullName>
    </submittedName>
</protein>
<accession>A0A9P5JWZ8</accession>
<evidence type="ECO:0000256" key="1">
    <source>
        <dbReference type="SAM" id="MobiDB-lite"/>
    </source>
</evidence>
<dbReference type="PROSITE" id="PS51257">
    <property type="entry name" value="PROKAR_LIPOPROTEIN"/>
    <property type="match status" value="1"/>
</dbReference>
<feature type="region of interest" description="Disordered" evidence="1">
    <location>
        <begin position="45"/>
        <end position="72"/>
    </location>
</feature>
<organism evidence="2 3">
    <name type="scientific">Russula ochroleuca</name>
    <dbReference type="NCBI Taxonomy" id="152965"/>
    <lineage>
        <taxon>Eukaryota</taxon>
        <taxon>Fungi</taxon>
        <taxon>Dikarya</taxon>
        <taxon>Basidiomycota</taxon>
        <taxon>Agaricomycotina</taxon>
        <taxon>Agaricomycetes</taxon>
        <taxon>Russulales</taxon>
        <taxon>Russulaceae</taxon>
        <taxon>Russula</taxon>
    </lineage>
</organism>
<reference evidence="2" key="2">
    <citation type="journal article" date="2020" name="Nat. Commun.">
        <title>Large-scale genome sequencing of mycorrhizal fungi provides insights into the early evolution of symbiotic traits.</title>
        <authorList>
            <person name="Miyauchi S."/>
            <person name="Kiss E."/>
            <person name="Kuo A."/>
            <person name="Drula E."/>
            <person name="Kohler A."/>
            <person name="Sanchez-Garcia M."/>
            <person name="Morin E."/>
            <person name="Andreopoulos B."/>
            <person name="Barry K.W."/>
            <person name="Bonito G."/>
            <person name="Buee M."/>
            <person name="Carver A."/>
            <person name="Chen C."/>
            <person name="Cichocki N."/>
            <person name="Clum A."/>
            <person name="Culley D."/>
            <person name="Crous P.W."/>
            <person name="Fauchery L."/>
            <person name="Girlanda M."/>
            <person name="Hayes R.D."/>
            <person name="Keri Z."/>
            <person name="LaButti K."/>
            <person name="Lipzen A."/>
            <person name="Lombard V."/>
            <person name="Magnuson J."/>
            <person name="Maillard F."/>
            <person name="Murat C."/>
            <person name="Nolan M."/>
            <person name="Ohm R.A."/>
            <person name="Pangilinan J."/>
            <person name="Pereira M.F."/>
            <person name="Perotto S."/>
            <person name="Peter M."/>
            <person name="Pfister S."/>
            <person name="Riley R."/>
            <person name="Sitrit Y."/>
            <person name="Stielow J.B."/>
            <person name="Szollosi G."/>
            <person name="Zifcakova L."/>
            <person name="Stursova M."/>
            <person name="Spatafora J.W."/>
            <person name="Tedersoo L."/>
            <person name="Vaario L.M."/>
            <person name="Yamada A."/>
            <person name="Yan M."/>
            <person name="Wang P."/>
            <person name="Xu J."/>
            <person name="Bruns T."/>
            <person name="Baldrian P."/>
            <person name="Vilgalys R."/>
            <person name="Dunand C."/>
            <person name="Henrissat B."/>
            <person name="Grigoriev I.V."/>
            <person name="Hibbett D."/>
            <person name="Nagy L.G."/>
            <person name="Martin F.M."/>
        </authorList>
    </citation>
    <scope>NUCLEOTIDE SEQUENCE</scope>
    <source>
        <strain evidence="2">Prilba</strain>
    </source>
</reference>
<dbReference type="Proteomes" id="UP000759537">
    <property type="component" value="Unassembled WGS sequence"/>
</dbReference>
<evidence type="ECO:0000313" key="3">
    <source>
        <dbReference type="Proteomes" id="UP000759537"/>
    </source>
</evidence>
<comment type="caution">
    <text evidence="2">The sequence shown here is derived from an EMBL/GenBank/DDBJ whole genome shotgun (WGS) entry which is preliminary data.</text>
</comment>
<gene>
    <name evidence="2" type="ORF">DFH94DRAFT_285337</name>
</gene>
<proteinExistence type="predicted"/>
<evidence type="ECO:0000313" key="2">
    <source>
        <dbReference type="EMBL" id="KAF8468069.1"/>
    </source>
</evidence>
<dbReference type="EMBL" id="WHVB01000033">
    <property type="protein sequence ID" value="KAF8468069.1"/>
    <property type="molecule type" value="Genomic_DNA"/>
</dbReference>
<dbReference type="OrthoDB" id="5410040at2759"/>
<name>A0A9P5JWZ8_9AGAM</name>
<keyword evidence="3" id="KW-1185">Reference proteome</keyword>
<dbReference type="AlphaFoldDB" id="A0A9P5JWZ8"/>
<reference evidence="2" key="1">
    <citation type="submission" date="2019-10" db="EMBL/GenBank/DDBJ databases">
        <authorList>
            <consortium name="DOE Joint Genome Institute"/>
            <person name="Kuo A."/>
            <person name="Miyauchi S."/>
            <person name="Kiss E."/>
            <person name="Drula E."/>
            <person name="Kohler A."/>
            <person name="Sanchez-Garcia M."/>
            <person name="Andreopoulos B."/>
            <person name="Barry K.W."/>
            <person name="Bonito G."/>
            <person name="Buee M."/>
            <person name="Carver A."/>
            <person name="Chen C."/>
            <person name="Cichocki N."/>
            <person name="Clum A."/>
            <person name="Culley D."/>
            <person name="Crous P.W."/>
            <person name="Fauchery L."/>
            <person name="Girlanda M."/>
            <person name="Hayes R."/>
            <person name="Keri Z."/>
            <person name="LaButti K."/>
            <person name="Lipzen A."/>
            <person name="Lombard V."/>
            <person name="Magnuson J."/>
            <person name="Maillard F."/>
            <person name="Morin E."/>
            <person name="Murat C."/>
            <person name="Nolan M."/>
            <person name="Ohm R."/>
            <person name="Pangilinan J."/>
            <person name="Pereira M."/>
            <person name="Perotto S."/>
            <person name="Peter M."/>
            <person name="Riley R."/>
            <person name="Sitrit Y."/>
            <person name="Stielow B."/>
            <person name="Szollosi G."/>
            <person name="Zifcakova L."/>
            <person name="Stursova M."/>
            <person name="Spatafora J.W."/>
            <person name="Tedersoo L."/>
            <person name="Vaario L.-M."/>
            <person name="Yamada A."/>
            <person name="Yan M."/>
            <person name="Wang P."/>
            <person name="Xu J."/>
            <person name="Bruns T."/>
            <person name="Baldrian P."/>
            <person name="Vilgalys R."/>
            <person name="Henrissat B."/>
            <person name="Grigoriev I.V."/>
            <person name="Hibbett D."/>
            <person name="Nagy L.G."/>
            <person name="Martin F.M."/>
        </authorList>
    </citation>
    <scope>NUCLEOTIDE SEQUENCE</scope>
    <source>
        <strain evidence="2">Prilba</strain>
    </source>
</reference>
<sequence>MVSLRPHPFRLTTRRARSLTSSLFGLTFFACVLTVSASNMLPCPAHPHRGRFADGDDDGDHQPPSGRRGIVVEKRPRRWIEERHPRL</sequence>